<organism evidence="7 8">
    <name type="scientific">Anopheles minimus</name>
    <dbReference type="NCBI Taxonomy" id="112268"/>
    <lineage>
        <taxon>Eukaryota</taxon>
        <taxon>Metazoa</taxon>
        <taxon>Ecdysozoa</taxon>
        <taxon>Arthropoda</taxon>
        <taxon>Hexapoda</taxon>
        <taxon>Insecta</taxon>
        <taxon>Pterygota</taxon>
        <taxon>Neoptera</taxon>
        <taxon>Endopterygota</taxon>
        <taxon>Diptera</taxon>
        <taxon>Nematocera</taxon>
        <taxon>Culicoidea</taxon>
        <taxon>Culicidae</taxon>
        <taxon>Anophelinae</taxon>
        <taxon>Anopheles</taxon>
    </lineage>
</organism>
<name>A0A182WHY4_9DIPT</name>
<feature type="transmembrane region" description="Helical" evidence="6">
    <location>
        <begin position="142"/>
        <end position="161"/>
    </location>
</feature>
<dbReference type="Proteomes" id="UP000075920">
    <property type="component" value="Unassembled WGS sequence"/>
</dbReference>
<dbReference type="GO" id="GO:0016020">
    <property type="term" value="C:membrane"/>
    <property type="evidence" value="ECO:0007669"/>
    <property type="project" value="UniProtKB-SubCell"/>
</dbReference>
<evidence type="ECO:0000256" key="4">
    <source>
        <dbReference type="ARBA" id="ARBA00023136"/>
    </source>
</evidence>
<protein>
    <submittedName>
        <fullName evidence="7">Uncharacterized protein</fullName>
    </submittedName>
</protein>
<keyword evidence="2 6" id="KW-0812">Transmembrane</keyword>
<sequence length="374" mass="41787">MVVPKELNVLGPTKRKTLQSVRQISLEEDDDIIASHLAQCLHEQQQSSFSREGSASLSQCEQEYLIDSDDSLSDAFTDDMEPNRTSDEEDRSITPVAASIHNRSDDSRRSPFTQKPEADSSEPESLRYGKGSGSKYNNGNGYCGFAIIAAIVLCCFAHFALKLVNGGSWNVTKAKTFTTCEDLFKLEERYTTVDEKLWDILNVSVRRATANDETREPGTVLFLHYGPTVIMDNLINSVSNITASCFGALDPITLDGKYFKRSDLQEDYGMFLTQQKEALLQRGVMVVRNIEDVPASVAQAFHTICDTEEPLVDRAIIYLTLDMFKAAAVTRPSREQSASEEAEKMLHKLWKDSLGPAVLAPLITRLTENVYRIF</sequence>
<evidence type="ECO:0000256" key="3">
    <source>
        <dbReference type="ARBA" id="ARBA00022989"/>
    </source>
</evidence>
<dbReference type="GO" id="GO:0061024">
    <property type="term" value="P:membrane organization"/>
    <property type="evidence" value="ECO:0007669"/>
    <property type="project" value="TreeGrafter"/>
</dbReference>
<dbReference type="AlphaFoldDB" id="A0A182WHY4"/>
<dbReference type="Gene3D" id="3.40.50.12190">
    <property type="match status" value="1"/>
</dbReference>
<feature type="region of interest" description="Disordered" evidence="5">
    <location>
        <begin position="68"/>
        <end position="129"/>
    </location>
</feature>
<keyword evidence="3 6" id="KW-1133">Transmembrane helix</keyword>
<evidence type="ECO:0000256" key="2">
    <source>
        <dbReference type="ARBA" id="ARBA00022692"/>
    </source>
</evidence>
<evidence type="ECO:0000313" key="8">
    <source>
        <dbReference type="Proteomes" id="UP000075920"/>
    </source>
</evidence>
<reference evidence="8" key="1">
    <citation type="submission" date="2013-03" db="EMBL/GenBank/DDBJ databases">
        <title>The Genome Sequence of Anopheles minimus MINIMUS1.</title>
        <authorList>
            <consortium name="The Broad Institute Genomics Platform"/>
            <person name="Neafsey D.E."/>
            <person name="Walton C."/>
            <person name="Walker B."/>
            <person name="Young S.K."/>
            <person name="Zeng Q."/>
            <person name="Gargeya S."/>
            <person name="Fitzgerald M."/>
            <person name="Haas B."/>
            <person name="Abouelleil A."/>
            <person name="Allen A.W."/>
            <person name="Alvarado L."/>
            <person name="Arachchi H.M."/>
            <person name="Berlin A.M."/>
            <person name="Chapman S.B."/>
            <person name="Gainer-Dewar J."/>
            <person name="Goldberg J."/>
            <person name="Griggs A."/>
            <person name="Gujja S."/>
            <person name="Hansen M."/>
            <person name="Howarth C."/>
            <person name="Imamovic A."/>
            <person name="Ireland A."/>
            <person name="Larimer J."/>
            <person name="McCowan C."/>
            <person name="Murphy C."/>
            <person name="Pearson M."/>
            <person name="Poon T.W."/>
            <person name="Priest M."/>
            <person name="Roberts A."/>
            <person name="Saif S."/>
            <person name="Shea T."/>
            <person name="Sisk P."/>
            <person name="Sykes S."/>
            <person name="Wortman J."/>
            <person name="Nusbaum C."/>
            <person name="Birren B."/>
        </authorList>
    </citation>
    <scope>NUCLEOTIDE SEQUENCE [LARGE SCALE GENOMIC DNA]</scope>
    <source>
        <strain evidence="8">MINIMUS1</strain>
    </source>
</reference>
<evidence type="ECO:0000256" key="6">
    <source>
        <dbReference type="SAM" id="Phobius"/>
    </source>
</evidence>
<evidence type="ECO:0000313" key="7">
    <source>
        <dbReference type="EnsemblMetazoa" id="AMIN009988-PA"/>
    </source>
</evidence>
<keyword evidence="4 6" id="KW-0472">Membrane</keyword>
<dbReference type="InterPro" id="IPR038599">
    <property type="entry name" value="LAP1C-like_C_sf"/>
</dbReference>
<dbReference type="InterPro" id="IPR008662">
    <property type="entry name" value="TOIP1/2"/>
</dbReference>
<dbReference type="STRING" id="112268.A0A182WHY4"/>
<accession>A0A182WHY4</accession>
<proteinExistence type="predicted"/>
<keyword evidence="8" id="KW-1185">Reference proteome</keyword>
<dbReference type="PANTHER" id="PTHR18843:SF7">
    <property type="entry name" value="LAMINA-ASSOCIATED POLYPEPTIDE 1B ISOFORM 1-RELATED"/>
    <property type="match status" value="1"/>
</dbReference>
<dbReference type="GO" id="GO:0001671">
    <property type="term" value="F:ATPase activator activity"/>
    <property type="evidence" value="ECO:0007669"/>
    <property type="project" value="InterPro"/>
</dbReference>
<reference evidence="7" key="2">
    <citation type="submission" date="2020-05" db="UniProtKB">
        <authorList>
            <consortium name="EnsemblMetazoa"/>
        </authorList>
    </citation>
    <scope>IDENTIFICATION</scope>
    <source>
        <strain evidence="7">MINIMUS1</strain>
    </source>
</reference>
<comment type="subcellular location">
    <subcellularLocation>
        <location evidence="1">Membrane</location>
    </subcellularLocation>
</comment>
<evidence type="ECO:0000256" key="5">
    <source>
        <dbReference type="SAM" id="MobiDB-lite"/>
    </source>
</evidence>
<dbReference type="EnsemblMetazoa" id="AMIN009988-RA">
    <property type="protein sequence ID" value="AMIN009988-PA"/>
    <property type="gene ID" value="AMIN009988"/>
</dbReference>
<feature type="compositionally biased region" description="Acidic residues" evidence="5">
    <location>
        <begin position="68"/>
        <end position="80"/>
    </location>
</feature>
<evidence type="ECO:0000256" key="1">
    <source>
        <dbReference type="ARBA" id="ARBA00004370"/>
    </source>
</evidence>
<dbReference type="PANTHER" id="PTHR18843">
    <property type="entry name" value="TORSIN-1A-INTERACTING PROTEIN"/>
    <property type="match status" value="1"/>
</dbReference>
<dbReference type="VEuPathDB" id="VectorBase:AMIN009988"/>